<dbReference type="CDD" id="cd01836">
    <property type="entry name" value="FeeA_FeeB_like"/>
    <property type="match status" value="1"/>
</dbReference>
<dbReference type="InterPro" id="IPR013830">
    <property type="entry name" value="SGNH_hydro"/>
</dbReference>
<name>A0ABX4I0B6_9GAMM</name>
<dbReference type="EMBL" id="LRFG02000002">
    <property type="protein sequence ID" value="PCO05776.1"/>
    <property type="molecule type" value="Genomic_DNA"/>
</dbReference>
<proteinExistence type="predicted"/>
<gene>
    <name evidence="2" type="ORF">AWR36_007135</name>
</gene>
<organism evidence="2 3">
    <name type="scientific">Microbulbifer flavimaris</name>
    <dbReference type="NCBI Taxonomy" id="1781068"/>
    <lineage>
        <taxon>Bacteria</taxon>
        <taxon>Pseudomonadati</taxon>
        <taxon>Pseudomonadota</taxon>
        <taxon>Gammaproteobacteria</taxon>
        <taxon>Cellvibrionales</taxon>
        <taxon>Microbulbiferaceae</taxon>
        <taxon>Microbulbifer</taxon>
    </lineage>
</organism>
<comment type="caution">
    <text evidence="2">The sequence shown here is derived from an EMBL/GenBank/DDBJ whole genome shotgun (WGS) entry which is preliminary data.</text>
</comment>
<dbReference type="SUPFAM" id="SSF52266">
    <property type="entry name" value="SGNH hydrolase"/>
    <property type="match status" value="1"/>
</dbReference>
<accession>A0ABX4I0B6</accession>
<dbReference type="Pfam" id="PF13472">
    <property type="entry name" value="Lipase_GDSL_2"/>
    <property type="match status" value="1"/>
</dbReference>
<evidence type="ECO:0000313" key="2">
    <source>
        <dbReference type="EMBL" id="PCO05776.1"/>
    </source>
</evidence>
<feature type="domain" description="SGNH hydrolase-type esterase" evidence="1">
    <location>
        <begin position="50"/>
        <end position="219"/>
    </location>
</feature>
<dbReference type="InterPro" id="IPR036514">
    <property type="entry name" value="SGNH_hydro_sf"/>
</dbReference>
<reference evidence="2" key="1">
    <citation type="submission" date="2017-08" db="EMBL/GenBank/DDBJ databases">
        <title>Microbulbifer marisrubri sp. nov., a halophilic alphaproteobacterium isolated from marine sediment of the Yellow Sea, China.</title>
        <authorList>
            <person name="Zhang G."/>
            <person name="Xiong Q."/>
        </authorList>
    </citation>
    <scope>NUCLEOTIDE SEQUENCE [LARGE SCALE GENOMIC DNA]</scope>
    <source>
        <strain evidence="2">WRN-8</strain>
    </source>
</reference>
<dbReference type="Proteomes" id="UP000218427">
    <property type="component" value="Unassembled WGS sequence"/>
</dbReference>
<sequence length="241" mass="26288">MTTDTLLTLMLGPLLLLQGQWVRRRTPRLPEPGGARRGRSGVGAELSILVLGDSAAAGVGASSQSEALLGQVIRALSPFYRLDWALVARTGATTAEAIETVEQMESRDFDVVITSLGVNDVTSGLQVEQWRAQQRRLRALLRSRFRARLIVCSGLPPVHDFPALPQPLRWYLGRRATQLDACLLDDAGGENNVEFLSLRFSADQTLMASDGFHPGPGVYEQWGRKVGQLVCEKLAGGPDRL</sequence>
<evidence type="ECO:0000313" key="3">
    <source>
        <dbReference type="Proteomes" id="UP000218427"/>
    </source>
</evidence>
<evidence type="ECO:0000259" key="1">
    <source>
        <dbReference type="Pfam" id="PF13472"/>
    </source>
</evidence>
<dbReference type="Gene3D" id="3.40.50.1110">
    <property type="entry name" value="SGNH hydrolase"/>
    <property type="match status" value="1"/>
</dbReference>
<dbReference type="RefSeq" id="WP_067083141.1">
    <property type="nucleotide sequence ID" value="NZ_LRFG02000002.1"/>
</dbReference>
<keyword evidence="3" id="KW-1185">Reference proteome</keyword>
<protein>
    <submittedName>
        <fullName evidence="2">Lipase</fullName>
    </submittedName>
</protein>